<dbReference type="GO" id="GO:0005840">
    <property type="term" value="C:ribosome"/>
    <property type="evidence" value="ECO:0007669"/>
    <property type="project" value="UniProtKB-KW"/>
</dbReference>
<gene>
    <name evidence="11" type="primary">RPS30A</name>
    <name evidence="12" type="ORF">FOB64_000016</name>
    <name evidence="11" type="ORF">FOB64_004444</name>
</gene>
<comment type="caution">
    <text evidence="11">The sequence shown here is derived from an EMBL/GenBank/DDBJ whole genome shotgun (WGS) entry which is preliminary data.</text>
</comment>
<dbReference type="GO" id="GO:0003735">
    <property type="term" value="F:structural constituent of ribosome"/>
    <property type="evidence" value="ECO:0007669"/>
    <property type="project" value="InterPro"/>
</dbReference>
<evidence type="ECO:0000313" key="13">
    <source>
        <dbReference type="Proteomes" id="UP000536275"/>
    </source>
</evidence>
<dbReference type="EMBL" id="JABWAD010000055">
    <property type="protein sequence ID" value="KAF6067002.1"/>
    <property type="molecule type" value="Genomic_DNA"/>
</dbReference>
<dbReference type="InterPro" id="IPR003807">
    <property type="entry name" value="DUF202"/>
</dbReference>
<feature type="domain" description="DUF202" evidence="10">
    <location>
        <begin position="116"/>
        <end position="207"/>
    </location>
</feature>
<accession>A0A8H6F443</accession>
<dbReference type="Pfam" id="PF04758">
    <property type="entry name" value="Ribosomal_S30"/>
    <property type="match status" value="1"/>
</dbReference>
<dbReference type="Pfam" id="PF02656">
    <property type="entry name" value="DUF202"/>
    <property type="match status" value="1"/>
</dbReference>
<evidence type="ECO:0000256" key="8">
    <source>
        <dbReference type="SAM" id="MobiDB-lite"/>
    </source>
</evidence>
<proteinExistence type="predicted"/>
<evidence type="ECO:0000313" key="11">
    <source>
        <dbReference type="EMBL" id="KAF6067002.1"/>
    </source>
</evidence>
<keyword evidence="6 9" id="KW-0472">Membrane</keyword>
<protein>
    <submittedName>
        <fullName evidence="11">40S ribosomal protein S30-A</fullName>
    </submittedName>
</protein>
<evidence type="ECO:0000256" key="2">
    <source>
        <dbReference type="ARBA" id="ARBA00022475"/>
    </source>
</evidence>
<evidence type="ECO:0000256" key="1">
    <source>
        <dbReference type="ARBA" id="ARBA00004651"/>
    </source>
</evidence>
<evidence type="ECO:0000259" key="10">
    <source>
        <dbReference type="Pfam" id="PF02656"/>
    </source>
</evidence>
<evidence type="ECO:0000256" key="6">
    <source>
        <dbReference type="ARBA" id="ARBA00023136"/>
    </source>
</evidence>
<keyword evidence="2" id="KW-1003">Cell membrane</keyword>
<evidence type="ECO:0000256" key="3">
    <source>
        <dbReference type="ARBA" id="ARBA00022692"/>
    </source>
</evidence>
<evidence type="ECO:0000256" key="5">
    <source>
        <dbReference type="ARBA" id="ARBA00022989"/>
    </source>
</evidence>
<dbReference type="GO" id="GO:0006412">
    <property type="term" value="P:translation"/>
    <property type="evidence" value="ECO:0007669"/>
    <property type="project" value="InterPro"/>
</dbReference>
<feature type="transmembrane region" description="Helical" evidence="9">
    <location>
        <begin position="183"/>
        <end position="200"/>
    </location>
</feature>
<evidence type="ECO:0000313" key="12">
    <source>
        <dbReference type="EMBL" id="KAF6072874.1"/>
    </source>
</evidence>
<feature type="transmembrane region" description="Helical" evidence="9">
    <location>
        <begin position="220"/>
        <end position="238"/>
    </location>
</feature>
<feature type="compositionally biased region" description="Polar residues" evidence="8">
    <location>
        <begin position="34"/>
        <end position="65"/>
    </location>
</feature>
<dbReference type="InterPro" id="IPR052053">
    <property type="entry name" value="IM_YidH-like"/>
</dbReference>
<dbReference type="AlphaFoldDB" id="A0A8H6F443"/>
<reference evidence="11 13" key="1">
    <citation type="submission" date="2020-03" db="EMBL/GenBank/DDBJ databases">
        <title>FDA dAtabase for Regulatory Grade micrObial Sequences (FDA-ARGOS): Supporting development and validation of Infectious Disease Dx tests.</title>
        <authorList>
            <person name="Campos J."/>
            <person name="Goldberg B."/>
            <person name="Tallon L."/>
            <person name="Sadzewicz L."/>
            <person name="Vavikolanu K."/>
            <person name="Mehta A."/>
            <person name="Aluvathingal J."/>
            <person name="Nadendla S."/>
            <person name="Nandy P."/>
            <person name="Geyer C."/>
            <person name="Yan Y."/>
            <person name="Sichtig H."/>
        </authorList>
    </citation>
    <scope>NUCLEOTIDE SEQUENCE [LARGE SCALE GENOMIC DNA]</scope>
    <source>
        <strain evidence="11 13">FDAARGOS_656</strain>
    </source>
</reference>
<dbReference type="PANTHER" id="PTHR34187">
    <property type="entry name" value="FGR18P"/>
    <property type="match status" value="1"/>
</dbReference>
<dbReference type="InterPro" id="IPR006846">
    <property type="entry name" value="Ribosomal_eS30"/>
</dbReference>
<name>A0A8H6F443_CANAX</name>
<dbReference type="EMBL" id="JABWAD010000001">
    <property type="protein sequence ID" value="KAF6072874.1"/>
    <property type="molecule type" value="Genomic_DNA"/>
</dbReference>
<dbReference type="PANTHER" id="PTHR34187:SF2">
    <property type="entry name" value="DUF202 DOMAIN-CONTAINING PROTEIN"/>
    <property type="match status" value="1"/>
</dbReference>
<evidence type="ECO:0000256" key="4">
    <source>
        <dbReference type="ARBA" id="ARBA00022980"/>
    </source>
</evidence>
<organism evidence="11 13">
    <name type="scientific">Candida albicans</name>
    <name type="common">Yeast</name>
    <dbReference type="NCBI Taxonomy" id="5476"/>
    <lineage>
        <taxon>Eukaryota</taxon>
        <taxon>Fungi</taxon>
        <taxon>Dikarya</taxon>
        <taxon>Ascomycota</taxon>
        <taxon>Saccharomycotina</taxon>
        <taxon>Pichiomycetes</taxon>
        <taxon>Debaryomycetaceae</taxon>
        <taxon>Candida/Lodderomyces clade</taxon>
        <taxon>Candida</taxon>
    </lineage>
</organism>
<keyword evidence="7" id="KW-0687">Ribonucleoprotein</keyword>
<evidence type="ECO:0000256" key="7">
    <source>
        <dbReference type="ARBA" id="ARBA00023274"/>
    </source>
</evidence>
<dbReference type="Proteomes" id="UP000536275">
    <property type="component" value="Unassembled WGS sequence"/>
</dbReference>
<keyword evidence="4 11" id="KW-0689">Ribosomal protein</keyword>
<feature type="transmembrane region" description="Helical" evidence="9">
    <location>
        <begin position="125"/>
        <end position="146"/>
    </location>
</feature>
<keyword evidence="3 9" id="KW-0812">Transmembrane</keyword>
<feature type="compositionally biased region" description="Low complexity" evidence="8">
    <location>
        <begin position="1"/>
        <end position="21"/>
    </location>
</feature>
<dbReference type="GO" id="GO:1990904">
    <property type="term" value="C:ribonucleoprotein complex"/>
    <property type="evidence" value="ECO:0007669"/>
    <property type="project" value="UniProtKB-KW"/>
</dbReference>
<comment type="subcellular location">
    <subcellularLocation>
        <location evidence="1">Cell membrane</location>
        <topology evidence="1">Multi-pass membrane protein</topology>
    </subcellularLocation>
</comment>
<evidence type="ECO:0000256" key="9">
    <source>
        <dbReference type="SAM" id="Phobius"/>
    </source>
</evidence>
<sequence>MSTSSKRQSNQSLSSSYGSIQAESASPRPIFRTGSKTNTSNILSATTTTQNNDTSGPHSPSSLTSGHPLLNNNSNNDNDEIEDITDIKPEDELNDYHLDLLNYKSITLENKGSVARDHMANERTFLAWLRTSLAFITLGIGITQLFRLEKPNSKIQTSSTVIPLSRTPHNGENSQIITRFGKPLGSVFIVLGMLTLLFGMKRYFQVQYFLTKDYYPATRLSIFVLISIILAIVGKVHGSLARAGKVKSQTPKVEKQEKPKKPQGRAYMRLLYTRRFVNVTLTNGKRKMNPSPASQ</sequence>
<keyword evidence="5 9" id="KW-1133">Transmembrane helix</keyword>
<dbReference type="GO" id="GO:0005886">
    <property type="term" value="C:plasma membrane"/>
    <property type="evidence" value="ECO:0007669"/>
    <property type="project" value="UniProtKB-SubCell"/>
</dbReference>
<feature type="region of interest" description="Disordered" evidence="8">
    <location>
        <begin position="1"/>
        <end position="81"/>
    </location>
</feature>